<dbReference type="EMBL" id="BAAANO010000016">
    <property type="protein sequence ID" value="GAA2008103.1"/>
    <property type="molecule type" value="Genomic_DNA"/>
</dbReference>
<comment type="caution">
    <text evidence="2">The sequence shown here is derived from an EMBL/GenBank/DDBJ whole genome shotgun (WGS) entry which is preliminary data.</text>
</comment>
<dbReference type="Pfam" id="PF20060">
    <property type="entry name" value="DUF6459"/>
    <property type="match status" value="1"/>
</dbReference>
<keyword evidence="3" id="KW-1185">Reference proteome</keyword>
<evidence type="ECO:0000256" key="1">
    <source>
        <dbReference type="SAM" id="MobiDB-lite"/>
    </source>
</evidence>
<accession>A0ABN2THK5</accession>
<organism evidence="2 3">
    <name type="scientific">Brevibacterium samyangense</name>
    <dbReference type="NCBI Taxonomy" id="366888"/>
    <lineage>
        <taxon>Bacteria</taxon>
        <taxon>Bacillati</taxon>
        <taxon>Actinomycetota</taxon>
        <taxon>Actinomycetes</taxon>
        <taxon>Micrococcales</taxon>
        <taxon>Brevibacteriaceae</taxon>
        <taxon>Brevibacterium</taxon>
    </lineage>
</organism>
<evidence type="ECO:0008006" key="4">
    <source>
        <dbReference type="Google" id="ProtNLM"/>
    </source>
</evidence>
<protein>
    <recommendedName>
        <fullName evidence="4">Energy transducer TonB</fullName>
    </recommendedName>
</protein>
<gene>
    <name evidence="2" type="ORF">GCM10009755_18160</name>
</gene>
<dbReference type="InterPro" id="IPR045596">
    <property type="entry name" value="DUF6459"/>
</dbReference>
<sequence length="146" mass="15666">MTTPLVLTRPTPRTPGRSAPVTRTVVGPPAASDEEPDDFLIATVRSLATAIVEVMQGARAAASIARWVEPELLERLRTHAAIRGDLARSAPPLRTVQSTGTPRLCRVSPTVVEAAVVITTPRRSRGTGLRLEHVRGRWCVTGFVSA</sequence>
<evidence type="ECO:0000313" key="2">
    <source>
        <dbReference type="EMBL" id="GAA2008103.1"/>
    </source>
</evidence>
<name>A0ABN2THK5_9MICO</name>
<evidence type="ECO:0000313" key="3">
    <source>
        <dbReference type="Proteomes" id="UP001500755"/>
    </source>
</evidence>
<proteinExistence type="predicted"/>
<dbReference type="RefSeq" id="WP_344308973.1">
    <property type="nucleotide sequence ID" value="NZ_BAAANO010000016.1"/>
</dbReference>
<feature type="region of interest" description="Disordered" evidence="1">
    <location>
        <begin position="1"/>
        <end position="33"/>
    </location>
</feature>
<feature type="compositionally biased region" description="Low complexity" evidence="1">
    <location>
        <begin position="1"/>
        <end position="15"/>
    </location>
</feature>
<dbReference type="Proteomes" id="UP001500755">
    <property type="component" value="Unassembled WGS sequence"/>
</dbReference>
<reference evidence="2 3" key="1">
    <citation type="journal article" date="2019" name="Int. J. Syst. Evol. Microbiol.">
        <title>The Global Catalogue of Microorganisms (GCM) 10K type strain sequencing project: providing services to taxonomists for standard genome sequencing and annotation.</title>
        <authorList>
            <consortium name="The Broad Institute Genomics Platform"/>
            <consortium name="The Broad Institute Genome Sequencing Center for Infectious Disease"/>
            <person name="Wu L."/>
            <person name="Ma J."/>
        </authorList>
    </citation>
    <scope>NUCLEOTIDE SEQUENCE [LARGE SCALE GENOMIC DNA]</scope>
    <source>
        <strain evidence="2 3">JCM 14546</strain>
    </source>
</reference>